<keyword evidence="3" id="KW-1185">Reference proteome</keyword>
<dbReference type="GO" id="GO:0003723">
    <property type="term" value="F:RNA binding"/>
    <property type="evidence" value="ECO:0007669"/>
    <property type="project" value="InterPro"/>
</dbReference>
<dbReference type="InterPro" id="IPR005561">
    <property type="entry name" value="ANTAR"/>
</dbReference>
<dbReference type="Proteomes" id="UP000036513">
    <property type="component" value="Unassembled WGS sequence"/>
</dbReference>
<gene>
    <name evidence="2" type="ORF">MCHLDSM_04488</name>
</gene>
<evidence type="ECO:0000259" key="1">
    <source>
        <dbReference type="PROSITE" id="PS50921"/>
    </source>
</evidence>
<evidence type="ECO:0000313" key="2">
    <source>
        <dbReference type="EMBL" id="KMO71406.1"/>
    </source>
</evidence>
<accession>A0A0J6YEY2</accession>
<organism evidence="2 3">
    <name type="scientific">Mycolicibacterium chlorophenolicum</name>
    <dbReference type="NCBI Taxonomy" id="37916"/>
    <lineage>
        <taxon>Bacteria</taxon>
        <taxon>Bacillati</taxon>
        <taxon>Actinomycetota</taxon>
        <taxon>Actinomycetes</taxon>
        <taxon>Mycobacteriales</taxon>
        <taxon>Mycobacteriaceae</taxon>
        <taxon>Mycolicibacterium</taxon>
    </lineage>
</organism>
<reference evidence="2 3" key="1">
    <citation type="journal article" date="2015" name="Genome Biol. Evol.">
        <title>Characterization of Three Mycobacterium spp. with Potential Use in Bioremediation by Genome Sequencing and Comparative Genomics.</title>
        <authorList>
            <person name="Das S."/>
            <person name="Pettersson B.M."/>
            <person name="Behra P.R."/>
            <person name="Ramesh M."/>
            <person name="Dasgupta S."/>
            <person name="Bhattacharya A."/>
            <person name="Kirsebom L.A."/>
        </authorList>
    </citation>
    <scope>NUCLEOTIDE SEQUENCE [LARGE SCALE GENOMIC DNA]</scope>
    <source>
        <strain evidence="2 3">DSM 43826</strain>
    </source>
</reference>
<dbReference type="InterPro" id="IPR036388">
    <property type="entry name" value="WH-like_DNA-bd_sf"/>
</dbReference>
<dbReference type="STRING" id="37916.MCHLDSM_04488"/>
<comment type="caution">
    <text evidence="2">The sequence shown here is derived from an EMBL/GenBank/DDBJ whole genome shotgun (WGS) entry which is preliminary data.</text>
</comment>
<proteinExistence type="predicted"/>
<feature type="domain" description="ANTAR" evidence="1">
    <location>
        <begin position="1"/>
        <end position="55"/>
    </location>
</feature>
<dbReference type="RefSeq" id="WP_048471825.1">
    <property type="nucleotide sequence ID" value="NZ_JYNL01000054.1"/>
</dbReference>
<protein>
    <recommendedName>
        <fullName evidence="1">ANTAR domain-containing protein</fullName>
    </recommendedName>
</protein>
<dbReference type="PATRIC" id="fig|37916.4.peg.4469"/>
<dbReference type="EMBL" id="JYNL01000054">
    <property type="protein sequence ID" value="KMO71406.1"/>
    <property type="molecule type" value="Genomic_DNA"/>
</dbReference>
<dbReference type="AlphaFoldDB" id="A0A0J6YEY2"/>
<evidence type="ECO:0000313" key="3">
    <source>
        <dbReference type="Proteomes" id="UP000036513"/>
    </source>
</evidence>
<dbReference type="PROSITE" id="PS50921">
    <property type="entry name" value="ANTAR"/>
    <property type="match status" value="1"/>
</dbReference>
<dbReference type="Pfam" id="PF03861">
    <property type="entry name" value="ANTAR"/>
    <property type="match status" value="1"/>
</dbReference>
<dbReference type="Gene3D" id="1.10.10.10">
    <property type="entry name" value="Winged helix-like DNA-binding domain superfamily/Winged helix DNA-binding domain"/>
    <property type="match status" value="1"/>
</dbReference>
<sequence length="92" mass="9948">MAVIPTRRDGRRTLCAAEGVVAFLRQCSLDDAFGDIVRTAQHHNVAPLRLAEALLAATQCDTGADADPTATHVVEQTWGELLRTARLLTPCH</sequence>
<name>A0A0J6YEY2_9MYCO</name>